<keyword evidence="4" id="KW-0732">Signal</keyword>
<dbReference type="Proteomes" id="UP001295423">
    <property type="component" value="Unassembled WGS sequence"/>
</dbReference>
<gene>
    <name evidence="5" type="ORF">CYCCA115_LOCUS5278</name>
</gene>
<proteinExistence type="predicted"/>
<dbReference type="SMART" id="SM00248">
    <property type="entry name" value="ANK"/>
    <property type="match status" value="2"/>
</dbReference>
<evidence type="ECO:0000256" key="1">
    <source>
        <dbReference type="ARBA" id="ARBA00022737"/>
    </source>
</evidence>
<evidence type="ECO:0000256" key="3">
    <source>
        <dbReference type="PROSITE-ProRule" id="PRU00023"/>
    </source>
</evidence>
<dbReference type="Pfam" id="PF12796">
    <property type="entry name" value="Ank_2"/>
    <property type="match status" value="1"/>
</dbReference>
<dbReference type="PROSITE" id="PS50088">
    <property type="entry name" value="ANK_REPEAT"/>
    <property type="match status" value="1"/>
</dbReference>
<feature type="chain" id="PRO_5042100750" evidence="4">
    <location>
        <begin position="24"/>
        <end position="427"/>
    </location>
</feature>
<accession>A0AAD2CK39</accession>
<dbReference type="InterPro" id="IPR002110">
    <property type="entry name" value="Ankyrin_rpt"/>
</dbReference>
<sequence length="427" mass="47600">MMLHQSVLLLTAIVATLVCTSQASSNYGVDCSWPIHSKNLTCGNLLGDRKAIYEDYMEGCREHWGEKGRKRCNAAEADRLEMSRKQPQSMVNFTSTGFKKLKAPAKLWELLSEFWEENEDEQEIEEWFVGNVYTNNWAAPSYYIGVEDTELEGGGPDLRNEIWEAARPVLEEWTGRKLQPTSQYGIRIYTEGAILAPHVDRLPLVSSCIINVAQDVDEDWILEVYDRNDNAVNVTMEPGDMVLYESGSLMHGRPFALKGRYFANIFIHFEPTGEDLDGNAGRNEVVDDDFYPPYLLPNSPWLETWAQQNPSGWRRTSPSAASVGVPKAHAAAASGDVDALERLAFDDKESLSACDANGWTPLHEAARAGHLEVVQMLVEKQQVDINSLTNKGKGSSAYFIASQSHSPDHPVAKYLQSLGAINQGPEL</sequence>
<keyword evidence="6" id="KW-1185">Reference proteome</keyword>
<dbReference type="AlphaFoldDB" id="A0AAD2CK39"/>
<dbReference type="Gene3D" id="1.25.40.20">
    <property type="entry name" value="Ankyrin repeat-containing domain"/>
    <property type="match status" value="1"/>
</dbReference>
<dbReference type="PROSITE" id="PS50297">
    <property type="entry name" value="ANK_REP_REGION"/>
    <property type="match status" value="1"/>
</dbReference>
<protein>
    <submittedName>
        <fullName evidence="5">Uncharacterized protein</fullName>
    </submittedName>
</protein>
<evidence type="ECO:0000256" key="4">
    <source>
        <dbReference type="SAM" id="SignalP"/>
    </source>
</evidence>
<dbReference type="PANTHER" id="PTHR24126">
    <property type="entry name" value="ANKYRIN REPEAT, PH AND SEC7 DOMAIN CONTAINING PROTEIN SECG-RELATED"/>
    <property type="match status" value="1"/>
</dbReference>
<feature type="repeat" description="ANK" evidence="3">
    <location>
        <begin position="357"/>
        <end position="380"/>
    </location>
</feature>
<comment type="caution">
    <text evidence="5">The sequence shown here is derived from an EMBL/GenBank/DDBJ whole genome shotgun (WGS) entry which is preliminary data.</text>
</comment>
<dbReference type="PANTHER" id="PTHR24126:SF14">
    <property type="entry name" value="ANK_REP_REGION DOMAIN-CONTAINING PROTEIN"/>
    <property type="match status" value="1"/>
</dbReference>
<evidence type="ECO:0000256" key="2">
    <source>
        <dbReference type="ARBA" id="ARBA00023043"/>
    </source>
</evidence>
<feature type="signal peptide" evidence="4">
    <location>
        <begin position="1"/>
        <end position="23"/>
    </location>
</feature>
<name>A0AAD2CK39_9STRA</name>
<reference evidence="5" key="1">
    <citation type="submission" date="2023-08" db="EMBL/GenBank/DDBJ databases">
        <authorList>
            <person name="Audoor S."/>
            <person name="Bilcke G."/>
        </authorList>
    </citation>
    <scope>NUCLEOTIDE SEQUENCE</scope>
</reference>
<evidence type="ECO:0000313" key="5">
    <source>
        <dbReference type="EMBL" id="CAJ1936613.1"/>
    </source>
</evidence>
<dbReference type="InterPro" id="IPR036770">
    <property type="entry name" value="Ankyrin_rpt-contain_sf"/>
</dbReference>
<dbReference type="SUPFAM" id="SSF48403">
    <property type="entry name" value="Ankyrin repeat"/>
    <property type="match status" value="1"/>
</dbReference>
<organism evidence="5 6">
    <name type="scientific">Cylindrotheca closterium</name>
    <dbReference type="NCBI Taxonomy" id="2856"/>
    <lineage>
        <taxon>Eukaryota</taxon>
        <taxon>Sar</taxon>
        <taxon>Stramenopiles</taxon>
        <taxon>Ochrophyta</taxon>
        <taxon>Bacillariophyta</taxon>
        <taxon>Bacillariophyceae</taxon>
        <taxon>Bacillariophycidae</taxon>
        <taxon>Bacillariales</taxon>
        <taxon>Bacillariaceae</taxon>
        <taxon>Cylindrotheca</taxon>
    </lineage>
</organism>
<dbReference type="EMBL" id="CAKOGP040000557">
    <property type="protein sequence ID" value="CAJ1936613.1"/>
    <property type="molecule type" value="Genomic_DNA"/>
</dbReference>
<evidence type="ECO:0000313" key="6">
    <source>
        <dbReference type="Proteomes" id="UP001295423"/>
    </source>
</evidence>
<keyword evidence="1" id="KW-0677">Repeat</keyword>
<keyword evidence="2 3" id="KW-0040">ANK repeat</keyword>